<organism evidence="12 13">
    <name type="scientific">Oidiodendron maius (strain Zn)</name>
    <dbReference type="NCBI Taxonomy" id="913774"/>
    <lineage>
        <taxon>Eukaryota</taxon>
        <taxon>Fungi</taxon>
        <taxon>Dikarya</taxon>
        <taxon>Ascomycota</taxon>
        <taxon>Pezizomycotina</taxon>
        <taxon>Leotiomycetes</taxon>
        <taxon>Leotiomycetes incertae sedis</taxon>
        <taxon>Myxotrichaceae</taxon>
        <taxon>Oidiodendron</taxon>
    </lineage>
</organism>
<feature type="transmembrane region" description="Helical" evidence="11">
    <location>
        <begin position="51"/>
        <end position="71"/>
    </location>
</feature>
<evidence type="ECO:0000313" key="13">
    <source>
        <dbReference type="Proteomes" id="UP000054321"/>
    </source>
</evidence>
<dbReference type="PANTHER" id="PTHR28286">
    <property type="match status" value="1"/>
</dbReference>
<dbReference type="OrthoDB" id="10261467at2759"/>
<keyword evidence="9 11" id="KW-0472">Membrane</keyword>
<accession>A0A0C3GTX8</accession>
<evidence type="ECO:0000256" key="6">
    <source>
        <dbReference type="ARBA" id="ARBA00022925"/>
    </source>
</evidence>
<dbReference type="HOGENOM" id="CLU_054785_0_0_1"/>
<gene>
    <name evidence="12" type="ORF">OIDMADRAFT_200559</name>
</gene>
<proteinExistence type="inferred from homology"/>
<dbReference type="CDD" id="cd15028">
    <property type="entry name" value="7tm_Opsin-1_euk"/>
    <property type="match status" value="1"/>
</dbReference>
<dbReference type="GO" id="GO:0005783">
    <property type="term" value="C:endoplasmic reticulum"/>
    <property type="evidence" value="ECO:0007669"/>
    <property type="project" value="TreeGrafter"/>
</dbReference>
<dbReference type="Gene3D" id="1.20.1070.10">
    <property type="entry name" value="Rhodopsin 7-helix transmembrane proteins"/>
    <property type="match status" value="1"/>
</dbReference>
<dbReference type="SUPFAM" id="SSF81321">
    <property type="entry name" value="Family A G protein-coupled receptor-like"/>
    <property type="match status" value="1"/>
</dbReference>
<dbReference type="SMART" id="SM01021">
    <property type="entry name" value="Bac_rhodopsin"/>
    <property type="match status" value="1"/>
</dbReference>
<dbReference type="InParanoid" id="A0A0C3GTX8"/>
<keyword evidence="8" id="KW-0157">Chromophore</keyword>
<evidence type="ECO:0000256" key="1">
    <source>
        <dbReference type="ARBA" id="ARBA00004141"/>
    </source>
</evidence>
<evidence type="ECO:0000256" key="2">
    <source>
        <dbReference type="ARBA" id="ARBA00008130"/>
    </source>
</evidence>
<evidence type="ECO:0008006" key="14">
    <source>
        <dbReference type="Google" id="ProtNLM"/>
    </source>
</evidence>
<evidence type="ECO:0000256" key="7">
    <source>
        <dbReference type="ARBA" id="ARBA00022989"/>
    </source>
</evidence>
<evidence type="ECO:0000313" key="12">
    <source>
        <dbReference type="EMBL" id="KIM99520.1"/>
    </source>
</evidence>
<dbReference type="PRINTS" id="PR00251">
    <property type="entry name" value="BACTRLOPSIN"/>
</dbReference>
<feature type="transmembrane region" description="Helical" evidence="11">
    <location>
        <begin position="160"/>
        <end position="181"/>
    </location>
</feature>
<comment type="similarity">
    <text evidence="2">Belongs to the archaeal/bacterial/fungal opsin family.</text>
</comment>
<feature type="transmembrane region" description="Helical" evidence="11">
    <location>
        <begin position="135"/>
        <end position="153"/>
    </location>
</feature>
<comment type="subcellular location">
    <subcellularLocation>
        <location evidence="1">Membrane</location>
        <topology evidence="1">Multi-pass membrane protein</topology>
    </subcellularLocation>
</comment>
<dbReference type="PANTHER" id="PTHR28286:SF2">
    <property type="entry name" value="BACTERIORHODOPSIN _OPSIN, NOPA (EUROFUNG)"/>
    <property type="match status" value="1"/>
</dbReference>
<dbReference type="STRING" id="913774.A0A0C3GTX8"/>
<protein>
    <recommendedName>
        <fullName evidence="14">Opsin</fullName>
    </recommendedName>
</protein>
<evidence type="ECO:0000256" key="8">
    <source>
        <dbReference type="ARBA" id="ARBA00022991"/>
    </source>
</evidence>
<keyword evidence="13" id="KW-1185">Reference proteome</keyword>
<keyword evidence="5 11" id="KW-0812">Transmembrane</keyword>
<dbReference type="InterPro" id="IPR001425">
    <property type="entry name" value="Arc/bac/fun_rhodopsins"/>
</dbReference>
<keyword evidence="4" id="KW-0716">Sensory transduction</keyword>
<dbReference type="GO" id="GO:0007602">
    <property type="term" value="P:phototransduction"/>
    <property type="evidence" value="ECO:0007669"/>
    <property type="project" value="UniProtKB-KW"/>
</dbReference>
<evidence type="ECO:0000256" key="3">
    <source>
        <dbReference type="ARBA" id="ARBA00022543"/>
    </source>
</evidence>
<dbReference type="FunFam" id="1.20.1070.10:FF:000160">
    <property type="entry name" value="Related to Opsin-1"/>
    <property type="match status" value="1"/>
</dbReference>
<evidence type="ECO:0000256" key="11">
    <source>
        <dbReference type="SAM" id="Phobius"/>
    </source>
</evidence>
<dbReference type="FunCoup" id="A0A0C3GTX8">
    <property type="interactions" value="132"/>
</dbReference>
<feature type="transmembrane region" description="Helical" evidence="11">
    <location>
        <begin position="257"/>
        <end position="278"/>
    </location>
</feature>
<reference evidence="12 13" key="1">
    <citation type="submission" date="2014-04" db="EMBL/GenBank/DDBJ databases">
        <authorList>
            <consortium name="DOE Joint Genome Institute"/>
            <person name="Kuo A."/>
            <person name="Martino E."/>
            <person name="Perotto S."/>
            <person name="Kohler A."/>
            <person name="Nagy L.G."/>
            <person name="Floudas D."/>
            <person name="Copeland A."/>
            <person name="Barry K.W."/>
            <person name="Cichocki N."/>
            <person name="Veneault-Fourrey C."/>
            <person name="LaButti K."/>
            <person name="Lindquist E.A."/>
            <person name="Lipzen A."/>
            <person name="Lundell T."/>
            <person name="Morin E."/>
            <person name="Murat C."/>
            <person name="Sun H."/>
            <person name="Tunlid A."/>
            <person name="Henrissat B."/>
            <person name="Grigoriev I.V."/>
            <person name="Hibbett D.S."/>
            <person name="Martin F."/>
            <person name="Nordberg H.P."/>
            <person name="Cantor M.N."/>
            <person name="Hua S.X."/>
        </authorList>
    </citation>
    <scope>NUCLEOTIDE SEQUENCE [LARGE SCALE GENOMIC DNA]</scope>
    <source>
        <strain evidence="12 13">Zn</strain>
    </source>
</reference>
<feature type="transmembrane region" description="Helical" evidence="11">
    <location>
        <begin position="78"/>
        <end position="97"/>
    </location>
</feature>
<keyword evidence="7 11" id="KW-1133">Transmembrane helix</keyword>
<dbReference type="Pfam" id="PF01036">
    <property type="entry name" value="Bac_rhodopsin"/>
    <property type="match status" value="1"/>
</dbReference>
<feature type="transmembrane region" description="Helical" evidence="11">
    <location>
        <begin position="187"/>
        <end position="206"/>
    </location>
</feature>
<evidence type="ECO:0000256" key="4">
    <source>
        <dbReference type="ARBA" id="ARBA00022606"/>
    </source>
</evidence>
<name>A0A0C3GTX8_OIDMZ</name>
<evidence type="ECO:0000256" key="9">
    <source>
        <dbReference type="ARBA" id="ARBA00023136"/>
    </source>
</evidence>
<dbReference type="EMBL" id="KN832878">
    <property type="protein sequence ID" value="KIM99520.1"/>
    <property type="molecule type" value="Genomic_DNA"/>
</dbReference>
<dbReference type="Proteomes" id="UP000054321">
    <property type="component" value="Unassembled WGS sequence"/>
</dbReference>
<evidence type="ECO:0000256" key="10">
    <source>
        <dbReference type="ARBA" id="ARBA00023170"/>
    </source>
</evidence>
<dbReference type="GO" id="GO:0009881">
    <property type="term" value="F:photoreceptor activity"/>
    <property type="evidence" value="ECO:0007669"/>
    <property type="project" value="UniProtKB-KW"/>
</dbReference>
<keyword evidence="6" id="KW-0681">Retinal protein</keyword>
<dbReference type="GO" id="GO:0005886">
    <property type="term" value="C:plasma membrane"/>
    <property type="evidence" value="ECO:0007669"/>
    <property type="project" value="TreeGrafter"/>
</dbReference>
<keyword evidence="10" id="KW-0675">Receptor</keyword>
<dbReference type="AlphaFoldDB" id="A0A0C3GTX8"/>
<reference evidence="13" key="2">
    <citation type="submission" date="2015-01" db="EMBL/GenBank/DDBJ databases">
        <title>Evolutionary Origins and Diversification of the Mycorrhizal Mutualists.</title>
        <authorList>
            <consortium name="DOE Joint Genome Institute"/>
            <consortium name="Mycorrhizal Genomics Consortium"/>
            <person name="Kohler A."/>
            <person name="Kuo A."/>
            <person name="Nagy L.G."/>
            <person name="Floudas D."/>
            <person name="Copeland A."/>
            <person name="Barry K.W."/>
            <person name="Cichocki N."/>
            <person name="Veneault-Fourrey C."/>
            <person name="LaButti K."/>
            <person name="Lindquist E.A."/>
            <person name="Lipzen A."/>
            <person name="Lundell T."/>
            <person name="Morin E."/>
            <person name="Murat C."/>
            <person name="Riley R."/>
            <person name="Ohm R."/>
            <person name="Sun H."/>
            <person name="Tunlid A."/>
            <person name="Henrissat B."/>
            <person name="Grigoriev I.V."/>
            <person name="Hibbett D.S."/>
            <person name="Martin F."/>
        </authorList>
    </citation>
    <scope>NUCLEOTIDE SEQUENCE [LARGE SCALE GENOMIC DNA]</scope>
    <source>
        <strain evidence="13">Zn</strain>
    </source>
</reference>
<feature type="transmembrane region" description="Helical" evidence="11">
    <location>
        <begin position="218"/>
        <end position="237"/>
    </location>
</feature>
<sequence>MIDPQLVADAFKKTTTAVQFPPPTSTSVAPIPTIIPDVPHFEKIGDAGHKTLWVIFVVMLLSTLTAGFLTWRIPTQKRLFHILTTFILAISAISYYAQATGSGSFFVHHVLTIPHKHHIPDTHEHVFRQVFWARYVDWALTSPLIVLNLAFLAGLDGSNILIALFADWAMVFTGWFFAYANKEGQRWGWYAMSCVAFLVVVHKLGVSGRRAVLNKDRTIVKIFAWIAGYEMIVWALYLIETAIGDGARRSTVDDEIIALAVIDILAKPIFGFWLLFAYTKYVPSIEGFWSHGLSSEGTLRLDEERA</sequence>
<evidence type="ECO:0000256" key="5">
    <source>
        <dbReference type="ARBA" id="ARBA00022692"/>
    </source>
</evidence>
<keyword evidence="3" id="KW-0600">Photoreceptor protein</keyword>